<dbReference type="InterPro" id="IPR037171">
    <property type="entry name" value="NagB/RpiA_transferase-like"/>
</dbReference>
<dbReference type="GO" id="GO:0035999">
    <property type="term" value="P:tetrahydrofolate interconversion"/>
    <property type="evidence" value="ECO:0007669"/>
    <property type="project" value="TreeGrafter"/>
</dbReference>
<organism evidence="6 7">
    <name type="scientific">Melissococcus plutonius</name>
    <dbReference type="NCBI Taxonomy" id="33970"/>
    <lineage>
        <taxon>Bacteria</taxon>
        <taxon>Bacillati</taxon>
        <taxon>Bacillota</taxon>
        <taxon>Bacilli</taxon>
        <taxon>Lactobacillales</taxon>
        <taxon>Enterococcaceae</taxon>
        <taxon>Melissococcus</taxon>
    </lineage>
</organism>
<evidence type="ECO:0000256" key="2">
    <source>
        <dbReference type="ARBA" id="ARBA00022741"/>
    </source>
</evidence>
<dbReference type="AlphaFoldDB" id="A0A2Z5Y3S9"/>
<dbReference type="PANTHER" id="PTHR23407:SF1">
    <property type="entry name" value="5-FORMYLTETRAHYDROFOLATE CYCLO-LIGASE"/>
    <property type="match status" value="1"/>
</dbReference>
<dbReference type="RefSeq" id="WP_015695250.1">
    <property type="nucleotide sequence ID" value="NZ_AP018492.1"/>
</dbReference>
<protein>
    <recommendedName>
        <fullName evidence="5">5-formyltetrahydrofolate cyclo-ligase</fullName>
        <ecNumber evidence="5">6.3.3.2</ecNumber>
    </recommendedName>
</protein>
<dbReference type="GO" id="GO:0046872">
    <property type="term" value="F:metal ion binding"/>
    <property type="evidence" value="ECO:0007669"/>
    <property type="project" value="UniProtKB-KW"/>
</dbReference>
<comment type="cofactor">
    <cofactor evidence="5">
        <name>Mg(2+)</name>
        <dbReference type="ChEBI" id="CHEBI:18420"/>
    </cofactor>
</comment>
<reference evidence="6 7" key="1">
    <citation type="submission" date="2018-01" db="EMBL/GenBank/DDBJ databases">
        <title>Whole genome sequence of Melissococcus plutonius DAT561.</title>
        <authorList>
            <person name="Okumura K."/>
            <person name="Takamatsu D."/>
            <person name="Okura M."/>
        </authorList>
    </citation>
    <scope>NUCLEOTIDE SEQUENCE [LARGE SCALE GENOMIC DNA]</scope>
    <source>
        <strain evidence="6 7">DAT561</strain>
    </source>
</reference>
<dbReference type="SUPFAM" id="SSF100950">
    <property type="entry name" value="NagB/RpiA/CoA transferase-like"/>
    <property type="match status" value="1"/>
</dbReference>
<name>A0A2Z5Y3S9_9ENTE</name>
<gene>
    <name evidence="6" type="ORF">DAT561_1315</name>
</gene>
<dbReference type="PANTHER" id="PTHR23407">
    <property type="entry name" value="ATPASE INHIBITOR/5-FORMYLTETRAHYDROFOLATE CYCLO-LIGASE"/>
    <property type="match status" value="1"/>
</dbReference>
<accession>A0A2Z5Y3S9</accession>
<dbReference type="Gene3D" id="3.40.50.10420">
    <property type="entry name" value="NagB/RpiA/CoA transferase-like"/>
    <property type="match status" value="1"/>
</dbReference>
<dbReference type="Pfam" id="PF01812">
    <property type="entry name" value="5-FTHF_cyc-lig"/>
    <property type="match status" value="1"/>
</dbReference>
<feature type="binding site" evidence="4">
    <location>
        <begin position="133"/>
        <end position="141"/>
    </location>
    <ligand>
        <name>ATP</name>
        <dbReference type="ChEBI" id="CHEBI:30616"/>
    </ligand>
</feature>
<evidence type="ECO:0000313" key="6">
    <source>
        <dbReference type="EMBL" id="BBC61420.1"/>
    </source>
</evidence>
<dbReference type="GeneID" id="57043857"/>
<comment type="similarity">
    <text evidence="1 5">Belongs to the 5-formyltetrahydrofolate cyclo-ligase family.</text>
</comment>
<proteinExistence type="inferred from homology"/>
<keyword evidence="3 4" id="KW-0067">ATP-binding</keyword>
<dbReference type="PIRSF" id="PIRSF006806">
    <property type="entry name" value="FTHF_cligase"/>
    <property type="match status" value="1"/>
</dbReference>
<dbReference type="Proteomes" id="UP000269226">
    <property type="component" value="Chromosome"/>
</dbReference>
<evidence type="ECO:0000313" key="7">
    <source>
        <dbReference type="Proteomes" id="UP000269226"/>
    </source>
</evidence>
<keyword evidence="5" id="KW-0460">Magnesium</keyword>
<keyword evidence="5" id="KW-0479">Metal-binding</keyword>
<dbReference type="GO" id="GO:0005524">
    <property type="term" value="F:ATP binding"/>
    <property type="evidence" value="ECO:0007669"/>
    <property type="project" value="UniProtKB-KW"/>
</dbReference>
<feature type="binding site" evidence="4">
    <location>
        <begin position="3"/>
        <end position="7"/>
    </location>
    <ligand>
        <name>ATP</name>
        <dbReference type="ChEBI" id="CHEBI:30616"/>
    </ligand>
</feature>
<evidence type="ECO:0000256" key="5">
    <source>
        <dbReference type="RuleBase" id="RU361279"/>
    </source>
</evidence>
<evidence type="ECO:0000256" key="4">
    <source>
        <dbReference type="PIRSR" id="PIRSR006806-1"/>
    </source>
</evidence>
<keyword evidence="2 4" id="KW-0547">Nucleotide-binding</keyword>
<dbReference type="InterPro" id="IPR024185">
    <property type="entry name" value="FTHF_cligase-like_sf"/>
</dbReference>
<dbReference type="InterPro" id="IPR002698">
    <property type="entry name" value="FTHF_cligase"/>
</dbReference>
<keyword evidence="6" id="KW-0436">Ligase</keyword>
<feature type="binding site" evidence="4">
    <location>
        <position position="56"/>
    </location>
    <ligand>
        <name>substrate</name>
    </ligand>
</feature>
<dbReference type="EC" id="6.3.3.2" evidence="5"/>
<sequence length="187" mass="21729">MKKDELRILGLENLKRLRQHPTIKATKEAAIYSAFFASDYWREAQIIGAIRPLPFEFNMTRLFEEAFKVRKIIALPKVMKEKQLIFHEVVSDSAFEKNSLGIEEPKSSNLWIPKEKLDLIIVPGIIFNLSGFRIGFGGGYYDRFLKNYSGKTCSFVFNEQVFENWQPEIFDQPVQKLFIDKLGGKNE</sequence>
<dbReference type="GO" id="GO:0030272">
    <property type="term" value="F:5-formyltetrahydrofolate cyclo-ligase activity"/>
    <property type="evidence" value="ECO:0007669"/>
    <property type="project" value="UniProtKB-EC"/>
</dbReference>
<evidence type="ECO:0000256" key="3">
    <source>
        <dbReference type="ARBA" id="ARBA00022840"/>
    </source>
</evidence>
<dbReference type="EMBL" id="AP018492">
    <property type="protein sequence ID" value="BBC61420.1"/>
    <property type="molecule type" value="Genomic_DNA"/>
</dbReference>
<dbReference type="GO" id="GO:0009396">
    <property type="term" value="P:folic acid-containing compound biosynthetic process"/>
    <property type="evidence" value="ECO:0007669"/>
    <property type="project" value="TreeGrafter"/>
</dbReference>
<comment type="catalytic activity">
    <reaction evidence="5">
        <text>(6S)-5-formyl-5,6,7,8-tetrahydrofolate + ATP = (6R)-5,10-methenyltetrahydrofolate + ADP + phosphate</text>
        <dbReference type="Rhea" id="RHEA:10488"/>
        <dbReference type="ChEBI" id="CHEBI:30616"/>
        <dbReference type="ChEBI" id="CHEBI:43474"/>
        <dbReference type="ChEBI" id="CHEBI:57455"/>
        <dbReference type="ChEBI" id="CHEBI:57457"/>
        <dbReference type="ChEBI" id="CHEBI:456216"/>
        <dbReference type="EC" id="6.3.3.2"/>
    </reaction>
</comment>
<evidence type="ECO:0000256" key="1">
    <source>
        <dbReference type="ARBA" id="ARBA00010638"/>
    </source>
</evidence>
<dbReference type="NCBIfam" id="TIGR02727">
    <property type="entry name" value="MTHFS_bact"/>
    <property type="match status" value="1"/>
</dbReference>